<keyword evidence="3" id="KW-1185">Reference proteome</keyword>
<evidence type="ECO:0008006" key="4">
    <source>
        <dbReference type="Google" id="ProtNLM"/>
    </source>
</evidence>
<evidence type="ECO:0000313" key="2">
    <source>
        <dbReference type="EMBL" id="AVH28374.1"/>
    </source>
</evidence>
<feature type="transmembrane region" description="Helical" evidence="1">
    <location>
        <begin position="83"/>
        <end position="103"/>
    </location>
</feature>
<dbReference type="Proteomes" id="UP000237665">
    <property type="component" value="Chromosome 1"/>
</dbReference>
<organism evidence="2 3">
    <name type="scientific">Vibrio diabolicus</name>
    <dbReference type="NCBI Taxonomy" id="50719"/>
    <lineage>
        <taxon>Bacteria</taxon>
        <taxon>Pseudomonadati</taxon>
        <taxon>Pseudomonadota</taxon>
        <taxon>Gammaproteobacteria</taxon>
        <taxon>Vibrionales</taxon>
        <taxon>Vibrionaceae</taxon>
        <taxon>Vibrio</taxon>
        <taxon>Vibrio diabolicus subgroup</taxon>
    </lineage>
</organism>
<gene>
    <name evidence="2" type="ORF">AL468_15050</name>
</gene>
<feature type="transmembrane region" description="Helical" evidence="1">
    <location>
        <begin position="41"/>
        <end position="62"/>
    </location>
</feature>
<keyword evidence="1" id="KW-1133">Transmembrane helix</keyword>
<accession>A0ABN5HPW3</accession>
<reference evidence="3" key="1">
    <citation type="submission" date="2017-12" db="EMBL/GenBank/DDBJ databases">
        <title>FDA dAtabase for Regulatory Grade micrObial Sequences (FDA-ARGOS): Supporting development and validation of Infectious Disease Dx tests.</title>
        <authorList>
            <person name="Hoffmann M."/>
            <person name="Allard M."/>
            <person name="Evans P."/>
            <person name="Brown E."/>
            <person name="Tallon L.J."/>
            <person name="Sadzewicz L."/>
            <person name="Sengamalay N."/>
            <person name="Ott S."/>
            <person name="Godinez A."/>
            <person name="Nagaraj S."/>
            <person name="Vavikolanu K."/>
            <person name="Aluvathingal J."/>
            <person name="Nadendla S."/>
            <person name="Hobson J."/>
            <person name="Sichtig H."/>
        </authorList>
    </citation>
    <scope>NUCLEOTIDE SEQUENCE [LARGE SCALE GENOMIC DNA]</scope>
    <source>
        <strain evidence="3">LMG 3418</strain>
    </source>
</reference>
<proteinExistence type="predicted"/>
<evidence type="ECO:0000313" key="3">
    <source>
        <dbReference type="Proteomes" id="UP000237665"/>
    </source>
</evidence>
<keyword evidence="1" id="KW-0472">Membrane</keyword>
<dbReference type="RefSeq" id="WP_104974959.1">
    <property type="nucleotide sequence ID" value="NZ_CP014134.1"/>
</dbReference>
<protein>
    <recommendedName>
        <fullName evidence="4">DUF1211 domain-containing protein</fullName>
    </recommendedName>
</protein>
<sequence length="163" mass="18832">MMKKVPKISYIVISLILAPYLVLFELEVFKALENIDKHSQIVISTTVAFASWIWLSLHWGFYEKITDRTPFKHVLIFISKRTIPSIVFLTVATEGYQLYGMYFSNLDLTLFQAWRLAVNNDSLLTAAGLCVLAAVVFYTYGIREPKKSESARWVHMNPNLKHR</sequence>
<evidence type="ECO:0000256" key="1">
    <source>
        <dbReference type="SAM" id="Phobius"/>
    </source>
</evidence>
<feature type="transmembrane region" description="Helical" evidence="1">
    <location>
        <begin position="7"/>
        <end position="29"/>
    </location>
</feature>
<keyword evidence="1" id="KW-0812">Transmembrane</keyword>
<dbReference type="EMBL" id="CP014134">
    <property type="protein sequence ID" value="AVH28374.1"/>
    <property type="molecule type" value="Genomic_DNA"/>
</dbReference>
<name>A0ABN5HPW3_9VIBR</name>
<feature type="transmembrane region" description="Helical" evidence="1">
    <location>
        <begin position="123"/>
        <end position="142"/>
    </location>
</feature>